<evidence type="ECO:0000313" key="3">
    <source>
        <dbReference type="Proteomes" id="UP000250235"/>
    </source>
</evidence>
<reference evidence="2 3" key="1">
    <citation type="journal article" date="2015" name="Proc. Natl. Acad. Sci. U.S.A.">
        <title>The resurrection genome of Boea hygrometrica: A blueprint for survival of dehydration.</title>
        <authorList>
            <person name="Xiao L."/>
            <person name="Yang G."/>
            <person name="Zhang L."/>
            <person name="Yang X."/>
            <person name="Zhao S."/>
            <person name="Ji Z."/>
            <person name="Zhou Q."/>
            <person name="Hu M."/>
            <person name="Wang Y."/>
            <person name="Chen M."/>
            <person name="Xu Y."/>
            <person name="Jin H."/>
            <person name="Xiao X."/>
            <person name="Hu G."/>
            <person name="Bao F."/>
            <person name="Hu Y."/>
            <person name="Wan P."/>
            <person name="Li L."/>
            <person name="Deng X."/>
            <person name="Kuang T."/>
            <person name="Xiang C."/>
            <person name="Zhu J.K."/>
            <person name="Oliver M.J."/>
            <person name="He Y."/>
        </authorList>
    </citation>
    <scope>NUCLEOTIDE SEQUENCE [LARGE SCALE GENOMIC DNA]</scope>
    <source>
        <strain evidence="3">cv. XS01</strain>
    </source>
</reference>
<name>A0A2Z7A291_9LAMI</name>
<evidence type="ECO:0000256" key="1">
    <source>
        <dbReference type="SAM" id="MobiDB-lite"/>
    </source>
</evidence>
<organism evidence="2 3">
    <name type="scientific">Dorcoceras hygrometricum</name>
    <dbReference type="NCBI Taxonomy" id="472368"/>
    <lineage>
        <taxon>Eukaryota</taxon>
        <taxon>Viridiplantae</taxon>
        <taxon>Streptophyta</taxon>
        <taxon>Embryophyta</taxon>
        <taxon>Tracheophyta</taxon>
        <taxon>Spermatophyta</taxon>
        <taxon>Magnoliopsida</taxon>
        <taxon>eudicotyledons</taxon>
        <taxon>Gunneridae</taxon>
        <taxon>Pentapetalae</taxon>
        <taxon>asterids</taxon>
        <taxon>lamiids</taxon>
        <taxon>Lamiales</taxon>
        <taxon>Gesneriaceae</taxon>
        <taxon>Didymocarpoideae</taxon>
        <taxon>Trichosporeae</taxon>
        <taxon>Loxocarpinae</taxon>
        <taxon>Dorcoceras</taxon>
    </lineage>
</organism>
<feature type="compositionally biased region" description="Polar residues" evidence="1">
    <location>
        <begin position="24"/>
        <end position="34"/>
    </location>
</feature>
<proteinExistence type="predicted"/>
<feature type="region of interest" description="Disordered" evidence="1">
    <location>
        <begin position="1"/>
        <end position="34"/>
    </location>
</feature>
<protein>
    <submittedName>
        <fullName evidence="2">Ubiquitin carboxyl-terminal hydrolase 13-like</fullName>
    </submittedName>
</protein>
<feature type="compositionally biased region" description="Basic and acidic residues" evidence="1">
    <location>
        <begin position="1"/>
        <end position="10"/>
    </location>
</feature>
<sequence length="319" mass="35482">MHNRSQELHIKSRPTTKAHGWESYTPTSNHPTQQLNRKLNNKALMSMTGISIPSLVCTRKPTKISRTESPRQDGITDSASKNQLIMVSVQYGPFNSNILIRSMTIGKSRVARDPIAMYTSWRSNSDIEYVTREPESRRQLKADQRQIQLINGGHEVCEYMGATHSSQHTALDSKHSSTYCFPTHEVWELPSPLIVANRSQQGDEDKMSNTEHIQRCKAYTAASIITHDQSKAVKQAHISTSSLLSYNYHKTIPSNTDLRPTKPNIDTSSGTVAQKLRIGSYELNQICPTILTQQKALNEAQGYPAGRGADPARGAPIGG</sequence>
<keyword evidence="3" id="KW-1185">Reference proteome</keyword>
<dbReference type="Proteomes" id="UP000250235">
    <property type="component" value="Unassembled WGS sequence"/>
</dbReference>
<gene>
    <name evidence="2" type="ORF">F511_11673</name>
</gene>
<evidence type="ECO:0000313" key="2">
    <source>
        <dbReference type="EMBL" id="KZV15718.1"/>
    </source>
</evidence>
<dbReference type="AlphaFoldDB" id="A0A2Z7A291"/>
<dbReference type="GO" id="GO:0016787">
    <property type="term" value="F:hydrolase activity"/>
    <property type="evidence" value="ECO:0007669"/>
    <property type="project" value="UniProtKB-KW"/>
</dbReference>
<accession>A0A2Z7A291</accession>
<keyword evidence="2" id="KW-0378">Hydrolase</keyword>
<dbReference type="EMBL" id="KV019642">
    <property type="protein sequence ID" value="KZV15718.1"/>
    <property type="molecule type" value="Genomic_DNA"/>
</dbReference>